<dbReference type="RefSeq" id="WP_084283928.1">
    <property type="nucleotide sequence ID" value="NZ_FWXJ01000010.1"/>
</dbReference>
<evidence type="ECO:0000256" key="2">
    <source>
        <dbReference type="ARBA" id="ARBA00038695"/>
    </source>
</evidence>
<dbReference type="EMBL" id="FWXJ01000010">
    <property type="protein sequence ID" value="SMC62858.1"/>
    <property type="molecule type" value="Genomic_DNA"/>
</dbReference>
<evidence type="ECO:0000313" key="4">
    <source>
        <dbReference type="EMBL" id="SMC62858.1"/>
    </source>
</evidence>
<evidence type="ECO:0000256" key="3">
    <source>
        <dbReference type="ARBA" id="ARBA00041148"/>
    </source>
</evidence>
<dbReference type="CDD" id="cd00552">
    <property type="entry name" value="RaiA"/>
    <property type="match status" value="1"/>
</dbReference>
<keyword evidence="5" id="KW-1185">Reference proteome</keyword>
<dbReference type="SUPFAM" id="SSF69754">
    <property type="entry name" value="Ribosome binding protein Y (YfiA homologue)"/>
    <property type="match status" value="1"/>
</dbReference>
<comment type="subunit">
    <text evidence="2">Associates exclusively with 100S ribosomes, which are dimers of 70S ribosomes.</text>
</comment>
<protein>
    <recommendedName>
        <fullName evidence="3">Ribosome hibernation promoting factor</fullName>
    </recommendedName>
</protein>
<keyword evidence="1" id="KW-0810">Translation regulation</keyword>
<gene>
    <name evidence="4" type="ORF">SAMN06296008_11012</name>
</gene>
<dbReference type="AlphaFoldDB" id="A0A1W2ARM3"/>
<dbReference type="PANTHER" id="PTHR33231">
    <property type="entry name" value="30S RIBOSOMAL PROTEIN"/>
    <property type="match status" value="1"/>
</dbReference>
<dbReference type="PANTHER" id="PTHR33231:SF1">
    <property type="entry name" value="30S RIBOSOMAL PROTEIN"/>
    <property type="match status" value="1"/>
</dbReference>
<sequence length="114" mass="13148">MKLIINSNHLEVTPAIKEHLSEKLATVKKHFDQIIQVSATFFVEKAHEKELRQTCEISFHALGKDLFAQSHHSDLYKAIDLTIDKLDKQILKLKEITKNHHHPVRAKYISASLD</sequence>
<reference evidence="4 5" key="1">
    <citation type="submission" date="2017-04" db="EMBL/GenBank/DDBJ databases">
        <authorList>
            <person name="Afonso C.L."/>
            <person name="Miller P.J."/>
            <person name="Scott M.A."/>
            <person name="Spackman E."/>
            <person name="Goraichik I."/>
            <person name="Dimitrov K.M."/>
            <person name="Suarez D.L."/>
            <person name="Swayne D.E."/>
        </authorList>
    </citation>
    <scope>NUCLEOTIDE SEQUENCE [LARGE SCALE GENOMIC DNA]</scope>
    <source>
        <strain evidence="4 5">VK13</strain>
    </source>
</reference>
<dbReference type="InterPro" id="IPR003489">
    <property type="entry name" value="RHF/RaiA"/>
</dbReference>
<dbReference type="GO" id="GO:0022627">
    <property type="term" value="C:cytosolic small ribosomal subunit"/>
    <property type="evidence" value="ECO:0007669"/>
    <property type="project" value="TreeGrafter"/>
</dbReference>
<dbReference type="GO" id="GO:0045900">
    <property type="term" value="P:negative regulation of translational elongation"/>
    <property type="evidence" value="ECO:0007669"/>
    <property type="project" value="TreeGrafter"/>
</dbReference>
<dbReference type="Proteomes" id="UP000192708">
    <property type="component" value="Unassembled WGS sequence"/>
</dbReference>
<organism evidence="4 5">
    <name type="scientific">Polynucleobacter kasalickyi</name>
    <dbReference type="NCBI Taxonomy" id="1938817"/>
    <lineage>
        <taxon>Bacteria</taxon>
        <taxon>Pseudomonadati</taxon>
        <taxon>Pseudomonadota</taxon>
        <taxon>Betaproteobacteria</taxon>
        <taxon>Burkholderiales</taxon>
        <taxon>Burkholderiaceae</taxon>
        <taxon>Polynucleobacter</taxon>
    </lineage>
</organism>
<dbReference type="Pfam" id="PF02482">
    <property type="entry name" value="Ribosomal_S30AE"/>
    <property type="match status" value="1"/>
</dbReference>
<dbReference type="STRING" id="1938817.SAMN06296008_11012"/>
<dbReference type="Gene3D" id="3.30.160.100">
    <property type="entry name" value="Ribosome hibernation promotion factor-like"/>
    <property type="match status" value="1"/>
</dbReference>
<dbReference type="InterPro" id="IPR050574">
    <property type="entry name" value="HPF/YfiA_ribosome-assoc"/>
</dbReference>
<dbReference type="GO" id="GO:0043024">
    <property type="term" value="F:ribosomal small subunit binding"/>
    <property type="evidence" value="ECO:0007669"/>
    <property type="project" value="TreeGrafter"/>
</dbReference>
<dbReference type="InterPro" id="IPR036567">
    <property type="entry name" value="RHF-like"/>
</dbReference>
<dbReference type="NCBIfam" id="TIGR00741">
    <property type="entry name" value="yfiA"/>
    <property type="match status" value="1"/>
</dbReference>
<proteinExistence type="predicted"/>
<evidence type="ECO:0000313" key="5">
    <source>
        <dbReference type="Proteomes" id="UP000192708"/>
    </source>
</evidence>
<accession>A0A1W2ARM3</accession>
<dbReference type="OrthoDB" id="9795980at2"/>
<evidence type="ECO:0000256" key="1">
    <source>
        <dbReference type="ARBA" id="ARBA00022845"/>
    </source>
</evidence>
<name>A0A1W2ARM3_9BURK</name>